<reference evidence="1 2" key="1">
    <citation type="submission" date="2015-01" db="EMBL/GenBank/DDBJ databases">
        <title>Genome of allotetraploid Gossypium barbadense reveals genomic plasticity and fiber elongation in cotton evolution.</title>
        <authorList>
            <person name="Chen X."/>
            <person name="Liu X."/>
            <person name="Zhao B."/>
            <person name="Zheng H."/>
            <person name="Hu Y."/>
            <person name="Lu G."/>
            <person name="Yang C."/>
            <person name="Chen J."/>
            <person name="Shan C."/>
            <person name="Zhang L."/>
            <person name="Zhou Y."/>
            <person name="Wang L."/>
            <person name="Guo W."/>
            <person name="Bai Y."/>
            <person name="Ruan J."/>
            <person name="Shangguan X."/>
            <person name="Mao Y."/>
            <person name="Jiang J."/>
            <person name="Zhu Y."/>
            <person name="Lei J."/>
            <person name="Kang H."/>
            <person name="Chen S."/>
            <person name="He X."/>
            <person name="Wang R."/>
            <person name="Wang Y."/>
            <person name="Chen J."/>
            <person name="Wang L."/>
            <person name="Yu S."/>
            <person name="Wang B."/>
            <person name="Wei J."/>
            <person name="Song S."/>
            <person name="Lu X."/>
            <person name="Gao Z."/>
            <person name="Gu W."/>
            <person name="Deng X."/>
            <person name="Ma D."/>
            <person name="Wang S."/>
            <person name="Liang W."/>
            <person name="Fang L."/>
            <person name="Cai C."/>
            <person name="Zhu X."/>
            <person name="Zhou B."/>
            <person name="Zhang Y."/>
            <person name="Chen Z."/>
            <person name="Xu S."/>
            <person name="Zhu R."/>
            <person name="Wang S."/>
            <person name="Zhang T."/>
            <person name="Zhao G."/>
        </authorList>
    </citation>
    <scope>NUCLEOTIDE SEQUENCE [LARGE SCALE GENOMIC DNA]</scope>
    <source>
        <strain evidence="2">cv. Xinhai21</strain>
        <tissue evidence="1">Leaf</tissue>
    </source>
</reference>
<proteinExistence type="predicted"/>
<dbReference type="EMBL" id="KZ666641">
    <property type="protein sequence ID" value="PPR94020.1"/>
    <property type="molecule type" value="Genomic_DNA"/>
</dbReference>
<protein>
    <submittedName>
        <fullName evidence="1">Uncharacterized protein</fullName>
    </submittedName>
</protein>
<evidence type="ECO:0000313" key="2">
    <source>
        <dbReference type="Proteomes" id="UP000239757"/>
    </source>
</evidence>
<accession>A0A2P5WSF9</accession>
<dbReference type="AlphaFoldDB" id="A0A2P5WSF9"/>
<organism evidence="1 2">
    <name type="scientific">Gossypium barbadense</name>
    <name type="common">Sea Island cotton</name>
    <name type="synonym">Hibiscus barbadensis</name>
    <dbReference type="NCBI Taxonomy" id="3634"/>
    <lineage>
        <taxon>Eukaryota</taxon>
        <taxon>Viridiplantae</taxon>
        <taxon>Streptophyta</taxon>
        <taxon>Embryophyta</taxon>
        <taxon>Tracheophyta</taxon>
        <taxon>Spermatophyta</taxon>
        <taxon>Magnoliopsida</taxon>
        <taxon>eudicotyledons</taxon>
        <taxon>Gunneridae</taxon>
        <taxon>Pentapetalae</taxon>
        <taxon>rosids</taxon>
        <taxon>malvids</taxon>
        <taxon>Malvales</taxon>
        <taxon>Malvaceae</taxon>
        <taxon>Malvoideae</taxon>
        <taxon>Gossypium</taxon>
    </lineage>
</organism>
<name>A0A2P5WSF9_GOSBA</name>
<dbReference type="Proteomes" id="UP000239757">
    <property type="component" value="Unassembled WGS sequence"/>
</dbReference>
<evidence type="ECO:0000313" key="1">
    <source>
        <dbReference type="EMBL" id="PPR94020.1"/>
    </source>
</evidence>
<gene>
    <name evidence="1" type="ORF">GOBAR_AA26650</name>
</gene>
<sequence length="94" mass="10349">MGHARVPSFQRVRLMVFEIGHIGAHGHVARPCHSSFASPMPVGSHVGEMLLLYFYTVVSHGRVGSRGMCMAYGTPKRVSDTEMNFVSISSRKSK</sequence>